<protein>
    <submittedName>
        <fullName evidence="2">NADH dehydrogenase subunit 6</fullName>
    </submittedName>
</protein>
<dbReference type="AlphaFoldDB" id="Q6F6C4"/>
<gene>
    <name evidence="2" type="primary">ND6</name>
</gene>
<keyword evidence="1" id="KW-0472">Membrane</keyword>
<dbReference type="CTD" id="4541"/>
<feature type="transmembrane region" description="Helical" evidence="1">
    <location>
        <begin position="79"/>
        <end position="98"/>
    </location>
</feature>
<dbReference type="RefSeq" id="YP_054515.1">
    <property type="nucleotide sequence ID" value="NC_006078.1"/>
</dbReference>
<proteinExistence type="predicted"/>
<feature type="transmembrane region" description="Helical" evidence="1">
    <location>
        <begin position="113"/>
        <end position="135"/>
    </location>
</feature>
<keyword evidence="2" id="KW-0496">Mitochondrion</keyword>
<name>Q6F6C4_IXOUR</name>
<feature type="transmembrane region" description="Helical" evidence="1">
    <location>
        <begin position="42"/>
        <end position="67"/>
    </location>
</feature>
<dbReference type="GeneID" id="2914145"/>
<accession>Q6F6C4</accession>
<keyword evidence="1" id="KW-1133">Transmembrane helix</keyword>
<organism evidence="2">
    <name type="scientific">Ixodes uriae</name>
    <name type="common">Seabird tick</name>
    <dbReference type="NCBI Taxonomy" id="59655"/>
    <lineage>
        <taxon>Eukaryota</taxon>
        <taxon>Metazoa</taxon>
        <taxon>Ecdysozoa</taxon>
        <taxon>Arthropoda</taxon>
        <taxon>Chelicerata</taxon>
        <taxon>Arachnida</taxon>
        <taxon>Acari</taxon>
        <taxon>Parasitiformes</taxon>
        <taxon>Ixodida</taxon>
        <taxon>Ixodoidea</taxon>
        <taxon>Ixodidae</taxon>
        <taxon>Ixodinae</taxon>
        <taxon>Ixodes</taxon>
    </lineage>
</organism>
<reference evidence="2" key="1">
    <citation type="journal article" date="2005" name="Mol. Biol. Evol.">
        <title>Evolution of duplicate control regions in the mitochondrial genomes of metazoa: a case study with Australasian Ixodes ticks.</title>
        <authorList>
            <person name="Shao R."/>
            <person name="Barker S.C."/>
            <person name="Mitani H."/>
            <person name="Aoki Y."/>
            <person name="Fukunaga M."/>
        </authorList>
    </citation>
    <scope>NUCLEOTIDE SEQUENCE</scope>
    <source>
        <strain evidence="2">Ag5</strain>
    </source>
</reference>
<keyword evidence="1" id="KW-0812">Transmembrane</keyword>
<evidence type="ECO:0000256" key="1">
    <source>
        <dbReference type="SAM" id="Phobius"/>
    </source>
</evidence>
<feature type="transmembrane region" description="Helical" evidence="1">
    <location>
        <begin position="12"/>
        <end position="36"/>
    </location>
</feature>
<dbReference type="EMBL" id="AB087746">
    <property type="protein sequence ID" value="BAD27251.1"/>
    <property type="molecule type" value="Genomic_DNA"/>
</dbReference>
<evidence type="ECO:0000313" key="2">
    <source>
        <dbReference type="EMBL" id="BAD27251.1"/>
    </source>
</evidence>
<geneLocation type="mitochondrion" evidence="2"/>
<sequence>MFIFINMLIMSFFLFNHPMMMLLIIITTTISISILTFQFLKFMWMTLILILLILGGMLILFLYLISLIPNKKMIFYKKLYFLLGISLIITLNFHNQIILPSHSMKILFMSPSISWLMLMMIYLLLTLMVVMTIIISSNAPMKLYK</sequence>